<feature type="binding site" evidence="10">
    <location>
        <position position="18"/>
    </location>
    <ligand>
        <name>ATP</name>
        <dbReference type="ChEBI" id="CHEBI:30616"/>
    </ligand>
</feature>
<keyword evidence="4 10" id="KW-0698">rRNA processing</keyword>
<evidence type="ECO:0000256" key="5">
    <source>
        <dbReference type="ARBA" id="ARBA00022679"/>
    </source>
</evidence>
<evidence type="ECO:0000256" key="6">
    <source>
        <dbReference type="ARBA" id="ARBA00022741"/>
    </source>
</evidence>
<dbReference type="InterPro" id="IPR027417">
    <property type="entry name" value="P-loop_NTPase"/>
</dbReference>
<keyword evidence="3 10" id="KW-0690">Ribosome biogenesis</keyword>
<keyword evidence="5 10" id="KW-0808">Transferase</keyword>
<evidence type="ECO:0000313" key="11">
    <source>
        <dbReference type="EMBL" id="PWN36389.1"/>
    </source>
</evidence>
<dbReference type="GO" id="GO:0042274">
    <property type="term" value="P:ribosomal small subunit biogenesis"/>
    <property type="evidence" value="ECO:0007669"/>
    <property type="project" value="UniProtKB-UniRule"/>
</dbReference>
<keyword evidence="12" id="KW-1185">Reference proteome</keyword>
<keyword evidence="7 10" id="KW-0418">Kinase</keyword>
<keyword evidence="2 10" id="KW-0963">Cytoplasm</keyword>
<dbReference type="OrthoDB" id="10251185at2759"/>
<evidence type="ECO:0000256" key="3">
    <source>
        <dbReference type="ARBA" id="ARBA00022517"/>
    </source>
</evidence>
<dbReference type="GO" id="GO:0005634">
    <property type="term" value="C:nucleus"/>
    <property type="evidence" value="ECO:0007669"/>
    <property type="project" value="UniProtKB-SubCell"/>
</dbReference>
<dbReference type="EC" id="2.7.4.3" evidence="10"/>
<feature type="binding site" evidence="10">
    <location>
        <position position="19"/>
    </location>
    <ligand>
        <name>ATP</name>
        <dbReference type="ChEBI" id="CHEBI:30616"/>
    </ligand>
</feature>
<dbReference type="AlphaFoldDB" id="A0A316VFH9"/>
<evidence type="ECO:0000256" key="1">
    <source>
        <dbReference type="ARBA" id="ARBA00000582"/>
    </source>
</evidence>
<dbReference type="STRING" id="1280837.A0A316VFH9"/>
<organism evidence="11 12">
    <name type="scientific">Meira miltonrushii</name>
    <dbReference type="NCBI Taxonomy" id="1280837"/>
    <lineage>
        <taxon>Eukaryota</taxon>
        <taxon>Fungi</taxon>
        <taxon>Dikarya</taxon>
        <taxon>Basidiomycota</taxon>
        <taxon>Ustilaginomycotina</taxon>
        <taxon>Exobasidiomycetes</taxon>
        <taxon>Exobasidiales</taxon>
        <taxon>Brachybasidiaceae</taxon>
        <taxon>Meira</taxon>
    </lineage>
</organism>
<dbReference type="HAMAP" id="MF_00039">
    <property type="entry name" value="Adenylate_kinase_AK6"/>
    <property type="match status" value="1"/>
</dbReference>
<dbReference type="Pfam" id="PF13238">
    <property type="entry name" value="AAA_18"/>
    <property type="match status" value="1"/>
</dbReference>
<dbReference type="PANTHER" id="PTHR12595:SF0">
    <property type="entry name" value="ADENYLATE KINASE ISOENZYME 6"/>
    <property type="match status" value="1"/>
</dbReference>
<evidence type="ECO:0000313" key="12">
    <source>
        <dbReference type="Proteomes" id="UP000245771"/>
    </source>
</evidence>
<comment type="subunit">
    <text evidence="10">Interacts with small ribosomal subunit protein uS11. Not a structural component of 43S pre-ribosomes, but transiently interacts with them by binding to uS11.</text>
</comment>
<evidence type="ECO:0000256" key="7">
    <source>
        <dbReference type="ARBA" id="ARBA00022777"/>
    </source>
</evidence>
<keyword evidence="6 10" id="KW-0547">Nucleotide-binding</keyword>
<dbReference type="GO" id="GO:0005737">
    <property type="term" value="C:cytoplasm"/>
    <property type="evidence" value="ECO:0007669"/>
    <property type="project" value="UniProtKB-SubCell"/>
</dbReference>
<dbReference type="GO" id="GO:0016887">
    <property type="term" value="F:ATP hydrolysis activity"/>
    <property type="evidence" value="ECO:0007669"/>
    <property type="project" value="UniProtKB-UniRule"/>
</dbReference>
<keyword evidence="8 10" id="KW-0067">ATP-binding</keyword>
<dbReference type="InParanoid" id="A0A316VFH9"/>
<feature type="binding site" evidence="10">
    <location>
        <position position="15"/>
    </location>
    <ligand>
        <name>ATP</name>
        <dbReference type="ChEBI" id="CHEBI:30616"/>
    </ligand>
</feature>
<feature type="region of interest" description="NMPbind" evidence="10">
    <location>
        <begin position="36"/>
        <end position="59"/>
    </location>
</feature>
<evidence type="ECO:0000256" key="2">
    <source>
        <dbReference type="ARBA" id="ARBA00022490"/>
    </source>
</evidence>
<dbReference type="FunFam" id="3.40.50.300:FF:000372">
    <property type="entry name" value="Adenylate kinase isoenzyme 6 homolog"/>
    <property type="match status" value="1"/>
</dbReference>
<dbReference type="RefSeq" id="XP_025356691.1">
    <property type="nucleotide sequence ID" value="XM_025496556.1"/>
</dbReference>
<dbReference type="Gene3D" id="3.40.50.300">
    <property type="entry name" value="P-loop containing nucleotide triphosphate hydrolases"/>
    <property type="match status" value="1"/>
</dbReference>
<keyword evidence="11" id="KW-0378">Hydrolase</keyword>
<feature type="binding site" evidence="10">
    <location>
        <position position="17"/>
    </location>
    <ligand>
        <name>ATP</name>
        <dbReference type="ChEBI" id="CHEBI:30616"/>
    </ligand>
</feature>
<feature type="binding site" evidence="10">
    <location>
        <position position="125"/>
    </location>
    <ligand>
        <name>ATP</name>
        <dbReference type="ChEBI" id="CHEBI:30616"/>
    </ligand>
</feature>
<comment type="function">
    <text evidence="10">Broad-specificity nucleoside monophosphate (NMP) kinase that catalyzes the reversible transfer of the terminal phosphate group between nucleoside triphosphates and monophosphates. Has also ATPase activity. Involved in the late cytoplasmic maturation steps of the 40S ribosomal particles, specifically 18S rRNA maturation. While NMP activity is not required for ribosome maturation, ATPase activity is. Associates transiently with small ribosomal subunit protein uS11. ATP hydrolysis breaks the interaction with uS11. May temporarily remove uS11 from the ribosome to enable a conformational change of the ribosomal RNA that is needed for the final maturation step of the small ribosomal subunit. Its NMP activity may have a role in nuclear energy homeostasis.</text>
</comment>
<dbReference type="PANTHER" id="PTHR12595">
    <property type="entry name" value="POS9-ACTIVATING FACTOR FAP7-RELATED"/>
    <property type="match status" value="1"/>
</dbReference>
<sequence>MVRSWPNIAITGTPGTGKSTHCELVIESLPIMRHINVGTLVKERSFHEGWDADYQTYDVDEDALLDYIEPLTGKNAPEPEDDEAEKRGGLLLDWHCCEAYPLRWVDLVVVLRCDHQQLWDRLEKRKYPLAKIQDNNEAEITNFVLNEAREAYPLESIVELKSETNDDVEANVERIVEWIRSWRSQHGFEST</sequence>
<comment type="similarity">
    <text evidence="10">Belongs to the adenylate kinase family. AK6 subfamily.</text>
</comment>
<dbReference type="GO" id="GO:0006364">
    <property type="term" value="P:rRNA processing"/>
    <property type="evidence" value="ECO:0007669"/>
    <property type="project" value="UniProtKB-KW"/>
</dbReference>
<comment type="caution">
    <text evidence="10">Lacks conserved residue(s) required for the propagation of feature annotation.</text>
</comment>
<dbReference type="Proteomes" id="UP000245771">
    <property type="component" value="Unassembled WGS sequence"/>
</dbReference>
<dbReference type="GO" id="GO:0004017">
    <property type="term" value="F:AMP kinase activity"/>
    <property type="evidence" value="ECO:0007669"/>
    <property type="project" value="UniProtKB-UniRule"/>
</dbReference>
<reference evidence="11 12" key="1">
    <citation type="journal article" date="2018" name="Mol. Biol. Evol.">
        <title>Broad Genomic Sampling Reveals a Smut Pathogenic Ancestry of the Fungal Clade Ustilaginomycotina.</title>
        <authorList>
            <person name="Kijpornyongpan T."/>
            <person name="Mondo S.J."/>
            <person name="Barry K."/>
            <person name="Sandor L."/>
            <person name="Lee J."/>
            <person name="Lipzen A."/>
            <person name="Pangilinan J."/>
            <person name="LaButti K."/>
            <person name="Hainaut M."/>
            <person name="Henrissat B."/>
            <person name="Grigoriev I.V."/>
            <person name="Spatafora J.W."/>
            <person name="Aime M.C."/>
        </authorList>
    </citation>
    <scope>NUCLEOTIDE SEQUENCE [LARGE SCALE GENOMIC DNA]</scope>
    <source>
        <strain evidence="11 12">MCA 3882</strain>
    </source>
</reference>
<keyword evidence="9 10" id="KW-0539">Nucleus</keyword>
<comment type="catalytic activity">
    <reaction evidence="1 10">
        <text>AMP + ATP = 2 ADP</text>
        <dbReference type="Rhea" id="RHEA:12973"/>
        <dbReference type="ChEBI" id="CHEBI:30616"/>
        <dbReference type="ChEBI" id="CHEBI:456215"/>
        <dbReference type="ChEBI" id="CHEBI:456216"/>
        <dbReference type="EC" id="2.7.4.3"/>
    </reaction>
</comment>
<dbReference type="EMBL" id="KZ819603">
    <property type="protein sequence ID" value="PWN36389.1"/>
    <property type="molecule type" value="Genomic_DNA"/>
</dbReference>
<dbReference type="GeneID" id="37018337"/>
<evidence type="ECO:0000256" key="9">
    <source>
        <dbReference type="ARBA" id="ARBA00023242"/>
    </source>
</evidence>
<dbReference type="FunCoup" id="A0A316VFH9">
    <property type="interactions" value="525"/>
</dbReference>
<name>A0A316VFH9_9BASI</name>
<evidence type="ECO:0000256" key="8">
    <source>
        <dbReference type="ARBA" id="ARBA00022840"/>
    </source>
</evidence>
<dbReference type="SUPFAM" id="SSF52540">
    <property type="entry name" value="P-loop containing nucleoside triphosphate hydrolases"/>
    <property type="match status" value="1"/>
</dbReference>
<comment type="subcellular location">
    <subcellularLocation>
        <location evidence="10">Cytoplasm</location>
    </subcellularLocation>
    <subcellularLocation>
        <location evidence="10">Nucleus</location>
    </subcellularLocation>
</comment>
<proteinExistence type="inferred from homology"/>
<protein>
    <recommendedName>
        <fullName evidence="10">Adenylate kinase isoenzyme 6 homolog</fullName>
        <shortName evidence="10">AK6</shortName>
        <ecNumber evidence="10">2.7.4.3</ecNumber>
    </recommendedName>
    <alternativeName>
        <fullName evidence="10">Dual activity adenylate kinase/ATPase</fullName>
        <shortName evidence="10">AK/ATPase</shortName>
    </alternativeName>
</protein>
<comment type="catalytic activity">
    <reaction evidence="10">
        <text>ATP + H2O = ADP + phosphate + H(+)</text>
        <dbReference type="Rhea" id="RHEA:13065"/>
        <dbReference type="ChEBI" id="CHEBI:15377"/>
        <dbReference type="ChEBI" id="CHEBI:15378"/>
        <dbReference type="ChEBI" id="CHEBI:30616"/>
        <dbReference type="ChEBI" id="CHEBI:43474"/>
        <dbReference type="ChEBI" id="CHEBI:456216"/>
    </reaction>
</comment>
<evidence type="ECO:0000256" key="10">
    <source>
        <dbReference type="HAMAP-Rule" id="MF_03173"/>
    </source>
</evidence>
<dbReference type="GO" id="GO:0005524">
    <property type="term" value="F:ATP binding"/>
    <property type="evidence" value="ECO:0007669"/>
    <property type="project" value="UniProtKB-KW"/>
</dbReference>
<accession>A0A316VFH9</accession>
<dbReference type="InterPro" id="IPR020618">
    <property type="entry name" value="Adenyl_kinase_AK6"/>
</dbReference>
<gene>
    <name evidence="11" type="ORF">FA14DRAFT_123203</name>
</gene>
<feature type="region of interest" description="LID" evidence="10">
    <location>
        <begin position="124"/>
        <end position="134"/>
    </location>
</feature>
<feature type="binding site" evidence="10">
    <location>
        <position position="20"/>
    </location>
    <ligand>
        <name>ATP</name>
        <dbReference type="ChEBI" id="CHEBI:30616"/>
    </ligand>
</feature>
<evidence type="ECO:0000256" key="4">
    <source>
        <dbReference type="ARBA" id="ARBA00022552"/>
    </source>
</evidence>